<dbReference type="OMA" id="CTREVFL"/>
<reference evidence="5" key="1">
    <citation type="journal article" date="2009" name="Genome Res.">
        <title>Comparative genomic analyses of the human fungal pathogens Coccidioides and their relatives.</title>
        <authorList>
            <person name="Sharpton T.J."/>
            <person name="Stajich J.E."/>
            <person name="Rounsley S.D."/>
            <person name="Gardner M.J."/>
            <person name="Wortman J.R."/>
            <person name="Jordar V.S."/>
            <person name="Maiti R."/>
            <person name="Kodira C.D."/>
            <person name="Neafsey D.E."/>
            <person name="Zeng Q."/>
            <person name="Hung C.-Y."/>
            <person name="McMahan C."/>
            <person name="Muszewska A."/>
            <person name="Grynberg M."/>
            <person name="Mandel M.A."/>
            <person name="Kellner E.M."/>
            <person name="Barker B.M."/>
            <person name="Galgiani J.N."/>
            <person name="Orbach M.J."/>
            <person name="Kirkland T.N."/>
            <person name="Cole G.T."/>
            <person name="Henn M.R."/>
            <person name="Birren B.W."/>
            <person name="Taylor J.W."/>
        </authorList>
    </citation>
    <scope>NUCLEOTIDE SEQUENCE [LARGE SCALE GENOMIC DNA]</scope>
    <source>
        <strain evidence="5">UAMH 1704</strain>
    </source>
</reference>
<dbReference type="HOGENOM" id="CLU_019706_0_0_1"/>
<dbReference type="PANTHER" id="PTHR22935:SF97">
    <property type="entry name" value="BETA-LACTAMASE-RELATED DOMAIN-CONTAINING PROTEIN"/>
    <property type="match status" value="1"/>
</dbReference>
<gene>
    <name evidence="4" type="ORF">UREG_02544</name>
</gene>
<dbReference type="SUPFAM" id="SSF56601">
    <property type="entry name" value="beta-lactamase/transpeptidase-like"/>
    <property type="match status" value="1"/>
</dbReference>
<feature type="domain" description="Beta-lactamase-like ARB-00930-like C-terminal" evidence="3">
    <location>
        <begin position="386"/>
        <end position="544"/>
    </location>
</feature>
<dbReference type="Proteomes" id="UP000002058">
    <property type="component" value="Unassembled WGS sequence"/>
</dbReference>
<dbReference type="RefSeq" id="XP_002543028.1">
    <property type="nucleotide sequence ID" value="XM_002542982.1"/>
</dbReference>
<dbReference type="eggNOG" id="ENOG502SJKK">
    <property type="taxonomic scope" value="Eukaryota"/>
</dbReference>
<evidence type="ECO:0000259" key="2">
    <source>
        <dbReference type="Pfam" id="PF00144"/>
    </source>
</evidence>
<dbReference type="Pfam" id="PF00144">
    <property type="entry name" value="Beta-lactamase"/>
    <property type="match status" value="1"/>
</dbReference>
<dbReference type="InterPro" id="IPR051478">
    <property type="entry name" value="Beta-lactamase-like_AB/R"/>
</dbReference>
<feature type="signal peptide" evidence="1">
    <location>
        <begin position="1"/>
        <end position="21"/>
    </location>
</feature>
<dbReference type="InterPro" id="IPR001466">
    <property type="entry name" value="Beta-lactam-related"/>
</dbReference>
<evidence type="ECO:0000313" key="4">
    <source>
        <dbReference type="EMBL" id="EEP77695.1"/>
    </source>
</evidence>
<protein>
    <submittedName>
        <fullName evidence="4">Uncharacterized protein</fullName>
    </submittedName>
</protein>
<evidence type="ECO:0000259" key="3">
    <source>
        <dbReference type="Pfam" id="PF26335"/>
    </source>
</evidence>
<proteinExistence type="predicted"/>
<dbReference type="GeneID" id="8441915"/>
<dbReference type="PANTHER" id="PTHR22935">
    <property type="entry name" value="PENICILLIN-BINDING PROTEIN"/>
    <property type="match status" value="1"/>
</dbReference>
<keyword evidence="1" id="KW-0732">Signal</keyword>
<dbReference type="VEuPathDB" id="FungiDB:UREG_02544"/>
<dbReference type="OrthoDB" id="10250282at2759"/>
<accession>C4JGN2</accession>
<keyword evidence="5" id="KW-1185">Reference proteome</keyword>
<dbReference type="Pfam" id="PF26335">
    <property type="entry name" value="ARB_00930_C"/>
    <property type="match status" value="1"/>
</dbReference>
<feature type="chain" id="PRO_5002939414" evidence="1">
    <location>
        <begin position="22"/>
        <end position="544"/>
    </location>
</feature>
<dbReference type="InterPro" id="IPR058664">
    <property type="entry name" value="ARB_00930-like_C"/>
</dbReference>
<evidence type="ECO:0000313" key="5">
    <source>
        <dbReference type="Proteomes" id="UP000002058"/>
    </source>
</evidence>
<dbReference type="InterPro" id="IPR012338">
    <property type="entry name" value="Beta-lactam/transpept-like"/>
</dbReference>
<evidence type="ECO:0000256" key="1">
    <source>
        <dbReference type="SAM" id="SignalP"/>
    </source>
</evidence>
<dbReference type="EMBL" id="CH476615">
    <property type="protein sequence ID" value="EEP77695.1"/>
    <property type="molecule type" value="Genomic_DNA"/>
</dbReference>
<feature type="domain" description="Beta-lactamase-related" evidence="2">
    <location>
        <begin position="81"/>
        <end position="366"/>
    </location>
</feature>
<organism evidence="4 5">
    <name type="scientific">Uncinocarpus reesii (strain UAMH 1704)</name>
    <dbReference type="NCBI Taxonomy" id="336963"/>
    <lineage>
        <taxon>Eukaryota</taxon>
        <taxon>Fungi</taxon>
        <taxon>Dikarya</taxon>
        <taxon>Ascomycota</taxon>
        <taxon>Pezizomycotina</taxon>
        <taxon>Eurotiomycetes</taxon>
        <taxon>Eurotiomycetidae</taxon>
        <taxon>Onygenales</taxon>
        <taxon>Onygenaceae</taxon>
        <taxon>Uncinocarpus</taxon>
    </lineage>
</organism>
<dbReference type="Gene3D" id="3.40.710.10">
    <property type="entry name" value="DD-peptidase/beta-lactamase superfamily"/>
    <property type="match status" value="1"/>
</dbReference>
<name>C4JGN2_UNCRE</name>
<sequence>MKHFIGGHGLLLILNVALVAAKVKDCALLGPAFPIPTRLSSSLTFQHELESLSRKIAEGLASSKINGEESSFSLNVFTGEDGSPIWEYHHVASTFNGTLPDEGLDGNTVYRVASITKLLTIYTLLVEAGFEFLNEKVTKYIPELAAAPKSNEIIGDLASTVQASPILKAMFPPPEKNDTVSSFINEILHRRPVYAPFNAPIYSNTAFTLLGMALEKLKGRTLVDMMRDSVFNTLDLSRTSFFRNDSWGIIPGSPSSSFWNVSFGLEAPAIEAYSTANDLARLGQAILNSTLLTPTDTRRWLKPMTHTSSLSHSVGAPWEIFRAKNPRVVDMYTKSGHVGFYTSQFVLLPDYNVGLTILIATPGEPPVSTIASTMASHLITALENEARRQAQIKIAGFYRANNLNSSIALETNDDHHGIRISHWISNGTDVIQFLKTLVEDSKKTTDSVHVRLYPTQLRADSACPNSGKRCTDVSFRATIDIIPAEVEGADYEELFSGRCFHWMEIDGLLYDHISLDDIVIKVEKDTGKAVAVEPRAWKIRMDRV</sequence>
<dbReference type="InParanoid" id="C4JGN2"/>
<dbReference type="KEGG" id="ure:UREG_02544"/>
<dbReference type="AlphaFoldDB" id="C4JGN2"/>